<organism evidence="2 3">
    <name type="scientific">Citrullus colocynthis</name>
    <name type="common">colocynth</name>
    <dbReference type="NCBI Taxonomy" id="252529"/>
    <lineage>
        <taxon>Eukaryota</taxon>
        <taxon>Viridiplantae</taxon>
        <taxon>Streptophyta</taxon>
        <taxon>Embryophyta</taxon>
        <taxon>Tracheophyta</taxon>
        <taxon>Spermatophyta</taxon>
        <taxon>Magnoliopsida</taxon>
        <taxon>eudicotyledons</taxon>
        <taxon>Gunneridae</taxon>
        <taxon>Pentapetalae</taxon>
        <taxon>rosids</taxon>
        <taxon>fabids</taxon>
        <taxon>Cucurbitales</taxon>
        <taxon>Cucurbitaceae</taxon>
        <taxon>Benincaseae</taxon>
        <taxon>Citrullus</taxon>
    </lineage>
</organism>
<feature type="region of interest" description="Disordered" evidence="1">
    <location>
        <begin position="1"/>
        <end position="97"/>
    </location>
</feature>
<feature type="compositionally biased region" description="Basic and acidic residues" evidence="1">
    <location>
        <begin position="39"/>
        <end position="62"/>
    </location>
</feature>
<evidence type="ECO:0000313" key="3">
    <source>
        <dbReference type="Proteomes" id="UP001642487"/>
    </source>
</evidence>
<gene>
    <name evidence="2" type="ORF">CITCOLO1_LOCUS4140</name>
</gene>
<evidence type="ECO:0000313" key="2">
    <source>
        <dbReference type="EMBL" id="CAK9312450.1"/>
    </source>
</evidence>
<feature type="compositionally biased region" description="Basic residues" evidence="1">
    <location>
        <begin position="1"/>
        <end position="10"/>
    </location>
</feature>
<feature type="compositionally biased region" description="Basic and acidic residues" evidence="1">
    <location>
        <begin position="81"/>
        <end position="91"/>
    </location>
</feature>
<accession>A0ABP0XWA8</accession>
<name>A0ABP0XWA8_9ROSI</name>
<protein>
    <submittedName>
        <fullName evidence="2">Uncharacterized protein</fullName>
    </submittedName>
</protein>
<keyword evidence="3" id="KW-1185">Reference proteome</keyword>
<dbReference type="EMBL" id="OZ021745">
    <property type="protein sequence ID" value="CAK9312450.1"/>
    <property type="molecule type" value="Genomic_DNA"/>
</dbReference>
<evidence type="ECO:0000256" key="1">
    <source>
        <dbReference type="SAM" id="MobiDB-lite"/>
    </source>
</evidence>
<reference evidence="2 3" key="1">
    <citation type="submission" date="2024-03" db="EMBL/GenBank/DDBJ databases">
        <authorList>
            <person name="Gkanogiannis A."/>
            <person name="Becerra Lopez-Lavalle L."/>
        </authorList>
    </citation>
    <scope>NUCLEOTIDE SEQUENCE [LARGE SCALE GENOMIC DNA]</scope>
</reference>
<sequence>MTRTTRRRLLALKNEREGGAPTRVAAGRVGLPAAGTSSSDRRGEDDADSPTHHVSEKEKLETNFKIPLGNASKEQTNPDSGEERKTHREATGVDGGFGGAARKESLSLAVKKDGFDLLYVNFTKLSTRNCDLDCPFSRHHSVKSRAQLRCSCGCILSSFKKKIGL</sequence>
<proteinExistence type="predicted"/>
<dbReference type="Proteomes" id="UP001642487">
    <property type="component" value="Chromosome 11"/>
</dbReference>